<protein>
    <recommendedName>
        <fullName evidence="2">site-specific DNA-methyltransferase (adenine-specific)</fullName>
        <ecNumber evidence="2">2.1.1.72</ecNumber>
    </recommendedName>
</protein>
<dbReference type="InterPro" id="IPR029063">
    <property type="entry name" value="SAM-dependent_MTases_sf"/>
</dbReference>
<dbReference type="EMBL" id="MORL01000015">
    <property type="protein sequence ID" value="OIN57146.1"/>
    <property type="molecule type" value="Genomic_DNA"/>
</dbReference>
<dbReference type="GO" id="GO:0009007">
    <property type="term" value="F:site-specific DNA-methyltransferase (adenine-specific) activity"/>
    <property type="evidence" value="ECO:0007669"/>
    <property type="project" value="UniProtKB-EC"/>
</dbReference>
<evidence type="ECO:0000256" key="2">
    <source>
        <dbReference type="ARBA" id="ARBA00011900"/>
    </source>
</evidence>
<dbReference type="PRINTS" id="PR00507">
    <property type="entry name" value="N12N6MTFRASE"/>
</dbReference>
<evidence type="ECO:0000256" key="1">
    <source>
        <dbReference type="ARBA" id="ARBA00006594"/>
    </source>
</evidence>
<dbReference type="GO" id="GO:0003677">
    <property type="term" value="F:DNA binding"/>
    <property type="evidence" value="ECO:0007669"/>
    <property type="project" value="InterPro"/>
</dbReference>
<dbReference type="PANTHER" id="PTHR42933">
    <property type="entry name" value="SLR6095 PROTEIN"/>
    <property type="match status" value="1"/>
</dbReference>
<evidence type="ECO:0000313" key="9">
    <source>
        <dbReference type="EMBL" id="OIN57146.1"/>
    </source>
</evidence>
<comment type="similarity">
    <text evidence="1">Belongs to the N(4)/N(6)-methyltransferase family.</text>
</comment>
<dbReference type="Pfam" id="PF02384">
    <property type="entry name" value="N6_Mtase"/>
    <property type="match status" value="1"/>
</dbReference>
<dbReference type="OrthoDB" id="9814572at2"/>
<feature type="domain" description="DNA methylase adenine-specific" evidence="8">
    <location>
        <begin position="93"/>
        <end position="191"/>
    </location>
</feature>
<accession>A0A1S2VG10</accession>
<evidence type="ECO:0000256" key="4">
    <source>
        <dbReference type="ARBA" id="ARBA00022679"/>
    </source>
</evidence>
<dbReference type="EC" id="2.1.1.72" evidence="2"/>
<keyword evidence="5" id="KW-0949">S-adenosyl-L-methionine</keyword>
<dbReference type="RefSeq" id="WP_071505281.1">
    <property type="nucleotide sequence ID" value="NZ_MORL01000015.1"/>
</dbReference>
<dbReference type="PANTHER" id="PTHR42933:SF1">
    <property type="entry name" value="SITE-SPECIFIC DNA-METHYLTRANSFERASE (ADENINE-SPECIFIC)"/>
    <property type="match status" value="1"/>
</dbReference>
<keyword evidence="6" id="KW-0680">Restriction system</keyword>
<dbReference type="GO" id="GO:0032259">
    <property type="term" value="P:methylation"/>
    <property type="evidence" value="ECO:0007669"/>
    <property type="project" value="UniProtKB-KW"/>
</dbReference>
<comment type="catalytic activity">
    <reaction evidence="7">
        <text>a 2'-deoxyadenosine in DNA + S-adenosyl-L-methionine = an N(6)-methyl-2'-deoxyadenosine in DNA + S-adenosyl-L-homocysteine + H(+)</text>
        <dbReference type="Rhea" id="RHEA:15197"/>
        <dbReference type="Rhea" id="RHEA-COMP:12418"/>
        <dbReference type="Rhea" id="RHEA-COMP:12419"/>
        <dbReference type="ChEBI" id="CHEBI:15378"/>
        <dbReference type="ChEBI" id="CHEBI:57856"/>
        <dbReference type="ChEBI" id="CHEBI:59789"/>
        <dbReference type="ChEBI" id="CHEBI:90615"/>
        <dbReference type="ChEBI" id="CHEBI:90616"/>
        <dbReference type="EC" id="2.1.1.72"/>
    </reaction>
</comment>
<evidence type="ECO:0000256" key="3">
    <source>
        <dbReference type="ARBA" id="ARBA00022603"/>
    </source>
</evidence>
<keyword evidence="10" id="KW-1185">Reference proteome</keyword>
<dbReference type="SUPFAM" id="SSF53335">
    <property type="entry name" value="S-adenosyl-L-methionine-dependent methyltransferases"/>
    <property type="match status" value="1"/>
</dbReference>
<keyword evidence="4" id="KW-0808">Transferase</keyword>
<proteinExistence type="inferred from homology"/>
<keyword evidence="3" id="KW-0489">Methyltransferase</keyword>
<dbReference type="GO" id="GO:0009307">
    <property type="term" value="P:DNA restriction-modification system"/>
    <property type="evidence" value="ECO:0007669"/>
    <property type="project" value="UniProtKB-KW"/>
</dbReference>
<evidence type="ECO:0000256" key="5">
    <source>
        <dbReference type="ARBA" id="ARBA00022691"/>
    </source>
</evidence>
<comment type="caution">
    <text evidence="9">The sequence shown here is derived from an EMBL/GenBank/DDBJ whole genome shotgun (WGS) entry which is preliminary data.</text>
</comment>
<dbReference type="Gene3D" id="3.40.50.150">
    <property type="entry name" value="Vaccinia Virus protein VP39"/>
    <property type="match status" value="1"/>
</dbReference>
<dbReference type="GO" id="GO:0008170">
    <property type="term" value="F:N-methyltransferase activity"/>
    <property type="evidence" value="ECO:0007669"/>
    <property type="project" value="InterPro"/>
</dbReference>
<dbReference type="InterPro" id="IPR003356">
    <property type="entry name" value="DNA_methylase_A-5"/>
</dbReference>
<name>A0A1S2VG10_9BACT</name>
<evidence type="ECO:0000256" key="7">
    <source>
        <dbReference type="ARBA" id="ARBA00047942"/>
    </source>
</evidence>
<evidence type="ECO:0000256" key="6">
    <source>
        <dbReference type="ARBA" id="ARBA00022747"/>
    </source>
</evidence>
<sequence>MTDYFNELSKQLDQLGRRHELSTVFNDLLTLSLCSFHQTNLQSRLTEKDPDNEEMYLKIIDPYQPEEISLFSPIMGLLMLNVQDNPYTDLLGEYFMQQITHGQNGQFFTPEPVCQMMAAIQGDPHSIQGKRVLDPACGSGRLMLQFAKLNPDNYFFGADNSITCAKMTVLNFFLNGLRGEVAWMDSLSMEWYGGWQINTTGLGILPIEKEQSFIWTAPPNEVGPALTSQKPPTQKKITDSTQLTLF</sequence>
<gene>
    <name evidence="9" type="ORF">BLX24_21590</name>
</gene>
<evidence type="ECO:0000313" key="10">
    <source>
        <dbReference type="Proteomes" id="UP000181790"/>
    </source>
</evidence>
<reference evidence="9 10" key="1">
    <citation type="submission" date="2016-10" db="EMBL/GenBank/DDBJ databases">
        <title>Arsenicibacter rosenii gen. nov., sp. nov., an efficient arsenic-methylating bacterium isolated from an arsenic-contaminated paddy soil.</title>
        <authorList>
            <person name="Huang K."/>
        </authorList>
    </citation>
    <scope>NUCLEOTIDE SEQUENCE [LARGE SCALE GENOMIC DNA]</scope>
    <source>
        <strain evidence="9 10">SM-1</strain>
    </source>
</reference>
<dbReference type="InterPro" id="IPR051537">
    <property type="entry name" value="DNA_Adenine_Mtase"/>
</dbReference>
<dbReference type="Proteomes" id="UP000181790">
    <property type="component" value="Unassembled WGS sequence"/>
</dbReference>
<dbReference type="AlphaFoldDB" id="A0A1S2VG10"/>
<organism evidence="9 10">
    <name type="scientific">Arsenicibacter rosenii</name>
    <dbReference type="NCBI Taxonomy" id="1750698"/>
    <lineage>
        <taxon>Bacteria</taxon>
        <taxon>Pseudomonadati</taxon>
        <taxon>Bacteroidota</taxon>
        <taxon>Cytophagia</taxon>
        <taxon>Cytophagales</taxon>
        <taxon>Spirosomataceae</taxon>
        <taxon>Arsenicibacter</taxon>
    </lineage>
</organism>
<evidence type="ECO:0000259" key="8">
    <source>
        <dbReference type="Pfam" id="PF02384"/>
    </source>
</evidence>